<keyword evidence="4" id="KW-1185">Reference proteome</keyword>
<dbReference type="InterPro" id="IPR008928">
    <property type="entry name" value="6-hairpin_glycosidase_sf"/>
</dbReference>
<dbReference type="InterPro" id="IPR024705">
    <property type="entry name" value="Ssp411"/>
</dbReference>
<gene>
    <name evidence="3" type="ORF">ESO86_16750</name>
</gene>
<organism evidence="3 4">
    <name type="scientific">Agromyces binzhouensis</name>
    <dbReference type="NCBI Taxonomy" id="1817495"/>
    <lineage>
        <taxon>Bacteria</taxon>
        <taxon>Bacillati</taxon>
        <taxon>Actinomycetota</taxon>
        <taxon>Actinomycetes</taxon>
        <taxon>Micrococcales</taxon>
        <taxon>Microbacteriaceae</taxon>
        <taxon>Agromyces</taxon>
    </lineage>
</organism>
<reference evidence="3 4" key="1">
    <citation type="submission" date="2019-01" db="EMBL/GenBank/DDBJ databases">
        <authorList>
            <person name="Li J."/>
        </authorList>
    </citation>
    <scope>NUCLEOTIDE SEQUENCE [LARGE SCALE GENOMIC DNA]</scope>
    <source>
        <strain evidence="3 4">CGMCC 4.7180</strain>
    </source>
</reference>
<dbReference type="AlphaFoldDB" id="A0A4Q2J4Z9"/>
<dbReference type="CDD" id="cd02955">
    <property type="entry name" value="SSP411"/>
    <property type="match status" value="1"/>
</dbReference>
<dbReference type="EMBL" id="SDPL01000562">
    <property type="protein sequence ID" value="RXZ40966.1"/>
    <property type="molecule type" value="Genomic_DNA"/>
</dbReference>
<accession>A0A4Q2J4Z9</accession>
<feature type="region of interest" description="Disordered" evidence="1">
    <location>
        <begin position="445"/>
        <end position="464"/>
    </location>
</feature>
<dbReference type="PANTHER" id="PTHR42899:SF1">
    <property type="entry name" value="SPERMATOGENESIS-ASSOCIATED PROTEIN 20"/>
    <property type="match status" value="1"/>
</dbReference>
<comment type="caution">
    <text evidence="3">The sequence shown here is derived from an EMBL/GenBank/DDBJ whole genome shotgun (WGS) entry which is preliminary data.</text>
</comment>
<dbReference type="Gene3D" id="3.40.30.10">
    <property type="entry name" value="Glutaredoxin"/>
    <property type="match status" value="1"/>
</dbReference>
<evidence type="ECO:0000313" key="4">
    <source>
        <dbReference type="Proteomes" id="UP000292881"/>
    </source>
</evidence>
<name>A0A4Q2J4Z9_9MICO</name>
<dbReference type="SUPFAM" id="SSF52833">
    <property type="entry name" value="Thioredoxin-like"/>
    <property type="match status" value="1"/>
</dbReference>
<protein>
    <submittedName>
        <fullName evidence="3">Thioredoxin domain-containing protein</fullName>
    </submittedName>
</protein>
<proteinExistence type="predicted"/>
<evidence type="ECO:0000313" key="3">
    <source>
        <dbReference type="EMBL" id="RXZ40966.1"/>
    </source>
</evidence>
<dbReference type="PANTHER" id="PTHR42899">
    <property type="entry name" value="SPERMATOGENESIS-ASSOCIATED PROTEIN 20"/>
    <property type="match status" value="1"/>
</dbReference>
<dbReference type="InterPro" id="IPR036249">
    <property type="entry name" value="Thioredoxin-like_sf"/>
</dbReference>
<dbReference type="RefSeq" id="WP_165308215.1">
    <property type="nucleotide sequence ID" value="NZ_SDPL01000562.1"/>
</dbReference>
<sequence length="464" mass="49154">MANRLADAVSPYLRAHADNPVDWYPWGEEAFADARRRDVPVLVSIGYATCHWCHVMARESFSDPAIAEILDDGFVAIKVDREEHPEVDASYLAAASAFTRQLGWPLTVFARPDGRAFYAGTYFPPRAQQGIPSFRDVLEAVGEAWRERRDDLDHTAEAVGAAIAAASVARTDAGLPDRAALEDAVRELADDEDAVHGGFGSAPKFPVAPVLGFLAAAGGTGRALAIRTLRKMGASPLRDPVEGGFFRYATRADWSEPHYERMLTDNALLLEVAAELSTGDDRPVFLEALASGVVAFLTDRMQLPDGGFAAAQDSESTIDGRRDEGGYYRRDAAGRAPLEPPALDAKLLTGWNGLAIGALARAGQVFGDAEAISTARRAADRLLVDHVRGDGTLVRASLDGRASSAPATLEDTGMLAGGLVRLAVATGEARYAVAARGLVDAAAETAAAPSSRSAVPAEDGEEQA</sequence>
<dbReference type="GO" id="GO:0005975">
    <property type="term" value="P:carbohydrate metabolic process"/>
    <property type="evidence" value="ECO:0007669"/>
    <property type="project" value="InterPro"/>
</dbReference>
<evidence type="ECO:0000256" key="1">
    <source>
        <dbReference type="SAM" id="MobiDB-lite"/>
    </source>
</evidence>
<feature type="compositionally biased region" description="Low complexity" evidence="1">
    <location>
        <begin position="445"/>
        <end position="457"/>
    </location>
</feature>
<evidence type="ECO:0000259" key="2">
    <source>
        <dbReference type="Pfam" id="PF03190"/>
    </source>
</evidence>
<dbReference type="InterPro" id="IPR004879">
    <property type="entry name" value="Ssp411-like_TRX"/>
</dbReference>
<feature type="domain" description="Spermatogenesis-associated protein 20-like TRX" evidence="2">
    <location>
        <begin position="3"/>
        <end position="162"/>
    </location>
</feature>
<dbReference type="Proteomes" id="UP000292881">
    <property type="component" value="Unassembled WGS sequence"/>
</dbReference>
<dbReference type="SUPFAM" id="SSF48208">
    <property type="entry name" value="Six-hairpin glycosidases"/>
    <property type="match status" value="1"/>
</dbReference>
<feature type="non-terminal residue" evidence="3">
    <location>
        <position position="464"/>
    </location>
</feature>
<dbReference type="Pfam" id="PF03190">
    <property type="entry name" value="Thioredox_DsbH"/>
    <property type="match status" value="1"/>
</dbReference>